<dbReference type="PROSITE" id="PS00703">
    <property type="entry name" value="OKR_DC_1"/>
    <property type="match status" value="1"/>
</dbReference>
<dbReference type="Pfam" id="PF01276">
    <property type="entry name" value="OKR_DC_1"/>
    <property type="match status" value="1"/>
</dbReference>
<dbReference type="Pfam" id="PF03711">
    <property type="entry name" value="OKR_DC_1_C"/>
    <property type="match status" value="1"/>
</dbReference>
<evidence type="ECO:0000256" key="4">
    <source>
        <dbReference type="ARBA" id="ARBA00022898"/>
    </source>
</evidence>
<dbReference type="SUPFAM" id="SSF55904">
    <property type="entry name" value="Ornithine decarboxylase C-terminal domain"/>
    <property type="match status" value="1"/>
</dbReference>
<evidence type="ECO:0000256" key="1">
    <source>
        <dbReference type="ARBA" id="ARBA00001933"/>
    </source>
</evidence>
<dbReference type="EMBL" id="PKLZ01000007">
    <property type="protein sequence ID" value="PLW82696.1"/>
    <property type="molecule type" value="Genomic_DNA"/>
</dbReference>
<dbReference type="PANTHER" id="PTHR43277:SF4">
    <property type="entry name" value="ARGININE DECARBOXYLASE"/>
    <property type="match status" value="1"/>
</dbReference>
<evidence type="ECO:0000313" key="8">
    <source>
        <dbReference type="Proteomes" id="UP000234845"/>
    </source>
</evidence>
<dbReference type="SUPFAM" id="SSF53383">
    <property type="entry name" value="PLP-dependent transferases"/>
    <property type="match status" value="1"/>
</dbReference>
<evidence type="ECO:0000259" key="6">
    <source>
        <dbReference type="PROSITE" id="PS00703"/>
    </source>
</evidence>
<dbReference type="Proteomes" id="UP000234845">
    <property type="component" value="Unassembled WGS sequence"/>
</dbReference>
<evidence type="ECO:0000313" key="7">
    <source>
        <dbReference type="EMBL" id="PLW82696.1"/>
    </source>
</evidence>
<evidence type="ECO:0000256" key="5">
    <source>
        <dbReference type="ARBA" id="ARBA00023239"/>
    </source>
</evidence>
<dbReference type="Gene3D" id="3.90.105.10">
    <property type="entry name" value="Molybdopterin biosynthesis moea protein, domain 2"/>
    <property type="match status" value="1"/>
</dbReference>
<name>A0A2N5Y2T6_9GAMM</name>
<keyword evidence="5" id="KW-0456">Lyase</keyword>
<dbReference type="OrthoDB" id="9761189at2"/>
<dbReference type="AlphaFoldDB" id="A0A2N5Y2T6"/>
<keyword evidence="3" id="KW-0210">Decarboxylase</keyword>
<sequence>MREQQGRVVMVSGDEGFATGLVAELNRCAAVEQRPQHHCALQFVYAGSAEQARRLAAEDGLLQAVLIDAAALPDAAAVIAELNRLRPELDLFLMPVAEVDYGPLPIELLDRQDGKPAHLYRQVRTAIQRRARTPFADTLRDYVYSAKDPWHTPGHSGGDSLRDSPWVSDFYQMMGEHVFNTDLSVSVQSLDSLLEPHSVIQEAQELAAVAFGADHTFFVTNGTSTANKVIMQQLLGAGGKVILDQACHKSVHHAVVLFGAEPVYLQASLNPHFGFYGPVPRQRVLAAIDAHPDSRLLVLTSCTYDGFRYDLAPIIAHAHAAGIKVLIDEAWYAHGRFHPQLRPCALESGADYVTQSTHKMLSAFSQASMIHVADPDFDEHRFRENLNMHTSTSPQYAMIASLDVARKQMSMEGFQRLQACFDIATQLREGINRTGVFRVLTLADMLPAELVDDDVLLDPCKLSVDVSGSGFSARQIQLALFEDYGIQVEKVTHNTLSILVTLGATDSKVLRLLNALSKLALKAPANRSATPPRRSVTPLPALSEFACLPRDAYFGNCRVVPLASGGRGVNSDLIGAISADQIVPYPPGIPVLIPGQIVTAEIADFLFDLYHSNTGIEIHGLVNDSDQACLRLLEE</sequence>
<dbReference type="InterPro" id="IPR008286">
    <property type="entry name" value="Prn/Lys/Arg_de-COase_C"/>
</dbReference>
<dbReference type="Gene3D" id="3.40.640.10">
    <property type="entry name" value="Type I PLP-dependent aspartate aminotransferase-like (Major domain)"/>
    <property type="match status" value="1"/>
</dbReference>
<evidence type="ECO:0000256" key="3">
    <source>
        <dbReference type="ARBA" id="ARBA00022793"/>
    </source>
</evidence>
<comment type="cofactor">
    <cofactor evidence="1">
        <name>pyridoxal 5'-phosphate</name>
        <dbReference type="ChEBI" id="CHEBI:597326"/>
    </cofactor>
</comment>
<dbReference type="CDD" id="cd00615">
    <property type="entry name" value="Orn_deC_like"/>
    <property type="match status" value="1"/>
</dbReference>
<organism evidence="7 8">
    <name type="scientific">Kineobactrum sediminis</name>
    <dbReference type="NCBI Taxonomy" id="1905677"/>
    <lineage>
        <taxon>Bacteria</taxon>
        <taxon>Pseudomonadati</taxon>
        <taxon>Pseudomonadota</taxon>
        <taxon>Gammaproteobacteria</taxon>
        <taxon>Cellvibrionales</taxon>
        <taxon>Halieaceae</taxon>
        <taxon>Kineobactrum</taxon>
    </lineage>
</organism>
<comment type="caution">
    <text evidence="7">The sequence shown here is derived from an EMBL/GenBank/DDBJ whole genome shotgun (WGS) entry which is preliminary data.</text>
</comment>
<dbReference type="PANTHER" id="PTHR43277">
    <property type="entry name" value="ARGININE DECARBOXYLASE"/>
    <property type="match status" value="1"/>
</dbReference>
<keyword evidence="4" id="KW-0663">Pyridoxal phosphate</keyword>
<feature type="domain" description="Orn/Lys/Arg decarboxylases family 1 pyridoxal-P attachment site" evidence="6">
    <location>
        <begin position="354"/>
        <end position="368"/>
    </location>
</feature>
<gene>
    <name evidence="7" type="ORF">CWI75_08930</name>
</gene>
<evidence type="ECO:0000256" key="2">
    <source>
        <dbReference type="ARBA" id="ARBA00010671"/>
    </source>
</evidence>
<keyword evidence="8" id="KW-1185">Reference proteome</keyword>
<reference evidence="8" key="1">
    <citation type="submission" date="2017-11" db="EMBL/GenBank/DDBJ databases">
        <title>The draft genome sequence of Chromatocurvus sp. F02.</title>
        <authorList>
            <person name="Du Z.-J."/>
            <person name="Chang Y.-Q."/>
        </authorList>
    </citation>
    <scope>NUCLEOTIDE SEQUENCE [LARGE SCALE GENOMIC DNA]</scope>
    <source>
        <strain evidence="8">F02</strain>
    </source>
</reference>
<dbReference type="InterPro" id="IPR000310">
    <property type="entry name" value="Orn/Lys/Arg_deCO2ase_major_dom"/>
</dbReference>
<dbReference type="InterPro" id="IPR015421">
    <property type="entry name" value="PyrdxlP-dep_Trfase_major"/>
</dbReference>
<accession>A0A2N5Y2T6</accession>
<dbReference type="InterPro" id="IPR052357">
    <property type="entry name" value="Orn_Lys_Arg_decarboxylase-I"/>
</dbReference>
<comment type="similarity">
    <text evidence="2">Belongs to the Orn/Lys/Arg decarboxylase class-I family.</text>
</comment>
<dbReference type="InterPro" id="IPR015424">
    <property type="entry name" value="PyrdxlP-dep_Trfase"/>
</dbReference>
<protein>
    <submittedName>
        <fullName evidence="7">Ornithine decarboxylase</fullName>
    </submittedName>
</protein>
<dbReference type="GO" id="GO:0016831">
    <property type="term" value="F:carboxy-lyase activity"/>
    <property type="evidence" value="ECO:0007669"/>
    <property type="project" value="UniProtKB-KW"/>
</dbReference>
<dbReference type="InterPro" id="IPR036633">
    <property type="entry name" value="Prn/Lys/Arg_de-COase_C_sf"/>
</dbReference>
<proteinExistence type="inferred from homology"/>
<dbReference type="RefSeq" id="WP_101521164.1">
    <property type="nucleotide sequence ID" value="NZ_PKLZ01000007.1"/>
</dbReference>